<dbReference type="GO" id="GO:0004857">
    <property type="term" value="F:enzyme inhibitor activity"/>
    <property type="evidence" value="ECO:0007669"/>
    <property type="project" value="InterPro"/>
</dbReference>
<dbReference type="PANTHER" id="PTHR31080:SF12">
    <property type="entry name" value="PLANT INVERTASE_PECTIN METHYLESTERASE INHIBITOR"/>
    <property type="match status" value="1"/>
</dbReference>
<dbReference type="InterPro" id="IPR035513">
    <property type="entry name" value="Invertase/methylesterase_inhib"/>
</dbReference>
<name>A0A803NVD5_CANSA</name>
<accession>A0A803NVD5</accession>
<dbReference type="Pfam" id="PF04043">
    <property type="entry name" value="PMEI"/>
    <property type="match status" value="1"/>
</dbReference>
<dbReference type="Proteomes" id="UP000596661">
    <property type="component" value="Chromosome 2"/>
</dbReference>
<evidence type="ECO:0000313" key="6">
    <source>
        <dbReference type="Proteomes" id="UP000596661"/>
    </source>
</evidence>
<dbReference type="AlphaFoldDB" id="A0A803NVD5"/>
<dbReference type="InterPro" id="IPR051955">
    <property type="entry name" value="PME_Inhibitor"/>
</dbReference>
<organism evidence="5 6">
    <name type="scientific">Cannabis sativa</name>
    <name type="common">Hemp</name>
    <name type="synonym">Marijuana</name>
    <dbReference type="NCBI Taxonomy" id="3483"/>
    <lineage>
        <taxon>Eukaryota</taxon>
        <taxon>Viridiplantae</taxon>
        <taxon>Streptophyta</taxon>
        <taxon>Embryophyta</taxon>
        <taxon>Tracheophyta</taxon>
        <taxon>Spermatophyta</taxon>
        <taxon>Magnoliopsida</taxon>
        <taxon>eudicotyledons</taxon>
        <taxon>Gunneridae</taxon>
        <taxon>Pentapetalae</taxon>
        <taxon>rosids</taxon>
        <taxon>fabids</taxon>
        <taxon>Rosales</taxon>
        <taxon>Cannabaceae</taxon>
        <taxon>Cannabis</taxon>
    </lineage>
</organism>
<keyword evidence="1 3" id="KW-0732">Signal</keyword>
<dbReference type="CDD" id="cd15798">
    <property type="entry name" value="PMEI-like_3"/>
    <property type="match status" value="1"/>
</dbReference>
<evidence type="ECO:0000256" key="2">
    <source>
        <dbReference type="ARBA" id="ARBA00038471"/>
    </source>
</evidence>
<proteinExistence type="inferred from homology"/>
<dbReference type="NCBIfam" id="TIGR01614">
    <property type="entry name" value="PME_inhib"/>
    <property type="match status" value="1"/>
</dbReference>
<keyword evidence="6" id="KW-1185">Reference proteome</keyword>
<feature type="chain" id="PRO_5030917212" description="Pectinesterase inhibitor domain-containing protein" evidence="3">
    <location>
        <begin position="26"/>
        <end position="217"/>
    </location>
</feature>
<dbReference type="EnsemblPlants" id="evm.model.02.1863">
    <property type="protein sequence ID" value="cds.evm.model.02.1863"/>
    <property type="gene ID" value="evm.TU.02.1863"/>
</dbReference>
<evidence type="ECO:0000256" key="3">
    <source>
        <dbReference type="SAM" id="SignalP"/>
    </source>
</evidence>
<protein>
    <recommendedName>
        <fullName evidence="4">Pectinesterase inhibitor domain-containing protein</fullName>
    </recommendedName>
</protein>
<dbReference type="SMART" id="SM00856">
    <property type="entry name" value="PMEI"/>
    <property type="match status" value="1"/>
</dbReference>
<evidence type="ECO:0000313" key="5">
    <source>
        <dbReference type="EnsemblPlants" id="cds.evm.model.02.1863"/>
    </source>
</evidence>
<evidence type="ECO:0000259" key="4">
    <source>
        <dbReference type="SMART" id="SM00856"/>
    </source>
</evidence>
<feature type="signal peptide" evidence="3">
    <location>
        <begin position="1"/>
        <end position="25"/>
    </location>
</feature>
<reference evidence="5" key="1">
    <citation type="submission" date="2018-11" db="EMBL/GenBank/DDBJ databases">
        <authorList>
            <person name="Grassa J C."/>
        </authorList>
    </citation>
    <scope>NUCLEOTIDE SEQUENCE [LARGE SCALE GENOMIC DNA]</scope>
</reference>
<feature type="domain" description="Pectinesterase inhibitor" evidence="4">
    <location>
        <begin position="34"/>
        <end position="200"/>
    </location>
</feature>
<dbReference type="OMA" id="PQYYALV"/>
<dbReference type="SUPFAM" id="SSF101148">
    <property type="entry name" value="Plant invertase/pectin methylesterase inhibitor"/>
    <property type="match status" value="1"/>
</dbReference>
<dbReference type="InterPro" id="IPR006501">
    <property type="entry name" value="Pectinesterase_inhib_dom"/>
</dbReference>
<dbReference type="Gramene" id="evm.model.02.1863">
    <property type="protein sequence ID" value="cds.evm.model.02.1863"/>
    <property type="gene ID" value="evm.TU.02.1863"/>
</dbReference>
<dbReference type="Gene3D" id="1.20.140.40">
    <property type="entry name" value="Invertase/pectin methylesterase inhibitor family protein"/>
    <property type="match status" value="1"/>
</dbReference>
<sequence>MVKLTRLSLSLISSFLILFYTSTTAQTTIPRRSRTRAYIEVSCQITEYQDLCIRSLTAYIHSSNATILSPRQLVHYALLASQHRAQHTTTFLLQVSKPLVKAKKEREYQAVKDCLEQIDMCVDQLSMSIKELRQLGREETTRENVDWHIGNVETWVGSALTDATTCLDEFPAGVRMSKMKATVKAKVLNVAQVTENALALFHHFVVRHRAPGPPQNP</sequence>
<reference evidence="5" key="2">
    <citation type="submission" date="2021-03" db="UniProtKB">
        <authorList>
            <consortium name="EnsemblPlants"/>
        </authorList>
    </citation>
    <scope>IDENTIFICATION</scope>
</reference>
<comment type="similarity">
    <text evidence="2">Belongs to the PMEI family.</text>
</comment>
<dbReference type="EMBL" id="UZAU01000224">
    <property type="status" value="NOT_ANNOTATED_CDS"/>
    <property type="molecule type" value="Genomic_DNA"/>
</dbReference>
<dbReference type="OrthoDB" id="1430376at2759"/>
<dbReference type="PANTHER" id="PTHR31080">
    <property type="entry name" value="PECTINESTERASE INHIBITOR-LIKE"/>
    <property type="match status" value="1"/>
</dbReference>
<evidence type="ECO:0000256" key="1">
    <source>
        <dbReference type="ARBA" id="ARBA00022729"/>
    </source>
</evidence>